<dbReference type="SUPFAM" id="SSF56420">
    <property type="entry name" value="Peptide deformylase"/>
    <property type="match status" value="1"/>
</dbReference>
<comment type="function">
    <text evidence="3">Removes the formyl group from the N-terminal Met of newly synthesized proteins.</text>
</comment>
<dbReference type="Gene3D" id="3.90.45.10">
    <property type="entry name" value="Peptide deformylase"/>
    <property type="match status" value="1"/>
</dbReference>
<dbReference type="InterPro" id="IPR036821">
    <property type="entry name" value="Peptide_deformylase_sf"/>
</dbReference>
<dbReference type="PANTHER" id="PTHR10458">
    <property type="entry name" value="PEPTIDE DEFORMYLASE"/>
    <property type="match status" value="1"/>
</dbReference>
<dbReference type="PANTHER" id="PTHR10458:SF22">
    <property type="entry name" value="PEPTIDE DEFORMYLASE"/>
    <property type="match status" value="1"/>
</dbReference>
<keyword evidence="4" id="KW-0732">Signal</keyword>
<evidence type="ECO:0000256" key="4">
    <source>
        <dbReference type="SAM" id="SignalP"/>
    </source>
</evidence>
<dbReference type="EC" id="3.5.1.88" evidence="2 3"/>
<accession>A0A9W7C8G5</accession>
<evidence type="ECO:0000313" key="5">
    <source>
        <dbReference type="EMBL" id="GMI01581.1"/>
    </source>
</evidence>
<dbReference type="GO" id="GO:0046872">
    <property type="term" value="F:metal ion binding"/>
    <property type="evidence" value="ECO:0007669"/>
    <property type="project" value="UniProtKB-KW"/>
</dbReference>
<comment type="caution">
    <text evidence="5">The sequence shown here is derived from an EMBL/GenBank/DDBJ whole genome shotgun (WGS) entry which is preliminary data.</text>
</comment>
<reference evidence="6" key="1">
    <citation type="journal article" date="2023" name="Commun. Biol.">
        <title>Genome analysis of Parmales, the sister group of diatoms, reveals the evolutionary specialization of diatoms from phago-mixotrophs to photoautotrophs.</title>
        <authorList>
            <person name="Ban H."/>
            <person name="Sato S."/>
            <person name="Yoshikawa S."/>
            <person name="Yamada K."/>
            <person name="Nakamura Y."/>
            <person name="Ichinomiya M."/>
            <person name="Sato N."/>
            <person name="Blanc-Mathieu R."/>
            <person name="Endo H."/>
            <person name="Kuwata A."/>
            <person name="Ogata H."/>
        </authorList>
    </citation>
    <scope>NUCLEOTIDE SEQUENCE [LARGE SCALE GENOMIC DNA]</scope>
    <source>
        <strain evidence="6">NIES 3701</strain>
    </source>
</reference>
<keyword evidence="3" id="KW-0648">Protein biosynthesis</keyword>
<keyword evidence="6" id="KW-1185">Reference proteome</keyword>
<feature type="signal peptide" evidence="4">
    <location>
        <begin position="1"/>
        <end position="26"/>
    </location>
</feature>
<evidence type="ECO:0000256" key="2">
    <source>
        <dbReference type="ARBA" id="ARBA00012175"/>
    </source>
</evidence>
<evidence type="ECO:0000256" key="1">
    <source>
        <dbReference type="ARBA" id="ARBA00010759"/>
    </source>
</evidence>
<organism evidence="5 6">
    <name type="scientific">Triparma strigata</name>
    <dbReference type="NCBI Taxonomy" id="1606541"/>
    <lineage>
        <taxon>Eukaryota</taxon>
        <taxon>Sar</taxon>
        <taxon>Stramenopiles</taxon>
        <taxon>Ochrophyta</taxon>
        <taxon>Bolidophyceae</taxon>
        <taxon>Parmales</taxon>
        <taxon>Triparmaceae</taxon>
        <taxon>Triparma</taxon>
    </lineage>
</organism>
<evidence type="ECO:0000256" key="3">
    <source>
        <dbReference type="RuleBase" id="RU362111"/>
    </source>
</evidence>
<dbReference type="AlphaFoldDB" id="A0A9W7C8G5"/>
<name>A0A9W7C8G5_9STRA</name>
<sequence length="320" mass="34878">MGEGAAARSFRCFLLTALMALLITNAESLAVVKPHTTRQTFLAMGSTMALLQIHSQAVSAQPSPALDWSPTNLRLMTCDQAAATPGDTWEMARYPDPLLRRSASPVPSSAFNTAALQTLASKLKRTCEKEKAVGLAAQQCGVDASIVYLDSVGNSPGTFLVNPVIVKRSAEEKMRVWDEFCLVLPPTLIVTLLRDAEVTVDFSALDGTQQTRTFTGELARAVQHEMDHDLGVLIVDHAAMLSELPSWIADLEGGSHSERQAVAFRRSVKCGTECKNRRALAQQSRSNTKRQDVLDLSRQRSQLYNTPSKALQCPPNIPCL</sequence>
<keyword evidence="3" id="KW-0378">Hydrolase</keyword>
<gene>
    <name evidence="5" type="ORF">TrST_g8726</name>
</gene>
<dbReference type="PRINTS" id="PR01576">
    <property type="entry name" value="PDEFORMYLASE"/>
</dbReference>
<dbReference type="GO" id="GO:0006412">
    <property type="term" value="P:translation"/>
    <property type="evidence" value="ECO:0007669"/>
    <property type="project" value="UniProtKB-KW"/>
</dbReference>
<dbReference type="InterPro" id="IPR023635">
    <property type="entry name" value="Peptide_deformylase"/>
</dbReference>
<keyword evidence="3" id="KW-0479">Metal-binding</keyword>
<protein>
    <recommendedName>
        <fullName evidence="2 3">Peptide deformylase</fullName>
        <ecNumber evidence="2 3">3.5.1.88</ecNumber>
    </recommendedName>
</protein>
<dbReference type="EMBL" id="BRXY01000582">
    <property type="protein sequence ID" value="GMI01581.1"/>
    <property type="molecule type" value="Genomic_DNA"/>
</dbReference>
<evidence type="ECO:0000313" key="6">
    <source>
        <dbReference type="Proteomes" id="UP001165085"/>
    </source>
</evidence>
<dbReference type="Pfam" id="PF01327">
    <property type="entry name" value="Pep_deformylase"/>
    <property type="match status" value="1"/>
</dbReference>
<proteinExistence type="inferred from homology"/>
<dbReference type="HAMAP" id="MF_00163">
    <property type="entry name" value="Pep_deformylase"/>
    <property type="match status" value="1"/>
</dbReference>
<dbReference type="OrthoDB" id="276063at2759"/>
<comment type="catalytic activity">
    <reaction evidence="3">
        <text>N-terminal N-formyl-L-methionyl-[peptide] + H2O = N-terminal L-methionyl-[peptide] + formate</text>
        <dbReference type="Rhea" id="RHEA:24420"/>
        <dbReference type="Rhea" id="RHEA-COMP:10639"/>
        <dbReference type="Rhea" id="RHEA-COMP:10640"/>
        <dbReference type="ChEBI" id="CHEBI:15377"/>
        <dbReference type="ChEBI" id="CHEBI:15740"/>
        <dbReference type="ChEBI" id="CHEBI:49298"/>
        <dbReference type="ChEBI" id="CHEBI:64731"/>
        <dbReference type="EC" id="3.5.1.88"/>
    </reaction>
</comment>
<feature type="chain" id="PRO_5040775510" description="Peptide deformylase" evidence="4">
    <location>
        <begin position="27"/>
        <end position="320"/>
    </location>
</feature>
<comment type="similarity">
    <text evidence="1 3">Belongs to the polypeptide deformylase family.</text>
</comment>
<dbReference type="GO" id="GO:0042586">
    <property type="term" value="F:peptide deformylase activity"/>
    <property type="evidence" value="ECO:0007669"/>
    <property type="project" value="UniProtKB-EC"/>
</dbReference>
<dbReference type="Proteomes" id="UP001165085">
    <property type="component" value="Unassembled WGS sequence"/>
</dbReference>